<accession>A0AAD8BAX7</accession>
<organism evidence="8 9">
    <name type="scientific">Biomphalaria pfeifferi</name>
    <name type="common">Bloodfluke planorb</name>
    <name type="synonym">Freshwater snail</name>
    <dbReference type="NCBI Taxonomy" id="112525"/>
    <lineage>
        <taxon>Eukaryota</taxon>
        <taxon>Metazoa</taxon>
        <taxon>Spiralia</taxon>
        <taxon>Lophotrochozoa</taxon>
        <taxon>Mollusca</taxon>
        <taxon>Gastropoda</taxon>
        <taxon>Heterobranchia</taxon>
        <taxon>Euthyneura</taxon>
        <taxon>Panpulmonata</taxon>
        <taxon>Hygrophila</taxon>
        <taxon>Lymnaeoidea</taxon>
        <taxon>Planorbidae</taxon>
        <taxon>Biomphalaria</taxon>
    </lineage>
</organism>
<keyword evidence="9" id="KW-1185">Reference proteome</keyword>
<dbReference type="EMBL" id="JASAOG010000106">
    <property type="protein sequence ID" value="KAK0051223.1"/>
    <property type="molecule type" value="Genomic_DNA"/>
</dbReference>
<reference evidence="8" key="1">
    <citation type="journal article" date="2023" name="PLoS Negl. Trop. Dis.">
        <title>A genome sequence for Biomphalaria pfeifferi, the major vector snail for the human-infecting parasite Schistosoma mansoni.</title>
        <authorList>
            <person name="Bu L."/>
            <person name="Lu L."/>
            <person name="Laidemitt M.R."/>
            <person name="Zhang S.M."/>
            <person name="Mutuku M."/>
            <person name="Mkoji G."/>
            <person name="Steinauer M."/>
            <person name="Loker E.S."/>
        </authorList>
    </citation>
    <scope>NUCLEOTIDE SEQUENCE</scope>
    <source>
        <strain evidence="8">KasaAsao</strain>
    </source>
</reference>
<comment type="caution">
    <text evidence="8">The sequence shown here is derived from an EMBL/GenBank/DDBJ whole genome shotgun (WGS) entry which is preliminary data.</text>
</comment>
<feature type="compositionally biased region" description="Basic and acidic residues" evidence="6">
    <location>
        <begin position="17"/>
        <end position="29"/>
    </location>
</feature>
<dbReference type="AlphaFoldDB" id="A0AAD8BAX7"/>
<sequence length="883" mass="98978">MATNHSNIMDDQITEEENPKSKRPKETKFKQQNLPAWQPILTASTVFPAFLAIGVAFIPLGVGLLVSSNNVKEHIIDYTNCLMTNGSETCADFFKTNNTGKTCHCTYENVTLSTTFEKSVYIYYGLTNFYQNHRRYVRSRDDDQLHGDSKSPGSLIDDCDPYKTVSINGTTYGYAPCGAIANSLFNDSFTIKYLNGDVDVGLIRTGIAWVSDKSVKFNNPQSWTNFVPPPNWNKNVTELDPEDPNNNGYENEDLIVWMRTAALPTFRKLYRRVNHTIPPFSDGLPSGSYKIEITYNYPVTAFDGTKSIIISTTSWLGGKNSFLGIAYIVVGSLCIILFLVFFLIHLKWGKKILENLEDDRYFSQYYLGNTLFSLCQYPPIVCDSLTKIGTGLQCIMSKSGEKDESMVPILSPSNHAEIEKPQRLPSNVIGLNGRLKTQRSFIKINRGMQGHASAVKVNYAYAAGHTVTNNYDGNYKNIFPPPETYSPISGQSELLLPVSNTVSQTKRTESRSTVSSSLASLHRKASFMRAHSPGSNLAGFSGSFMAQKLRELKVNQDRKEDHMWMGGGRLACIWESQDKQVELLGCSESESPEKISMTSSVTTHTSADSWVSRGIQVNLHKKTGNKRSRSNKVGSMDVPSDGQCTALSEDVSCSLLSVKKVSRERMECWIPHNESSIGSHSLRSSQSSLYLPTPKEPTARSGFQSEDELIGLPDSLLSPKALEHVRLLLHDRRDNLVAYDNISNENQNKQAMILQNFKDMIQIEDLEEKSNSNNNLCSFTTLHTTNADLRSVRSQKDLGSMMTINSELNWNLIENAPFSNFDVNTARELLSSTGLEINYRDKQIYEDLVHKALLDNDQCDGRRNDKWIITISVAVQTDELEEY</sequence>
<evidence type="ECO:0000313" key="8">
    <source>
        <dbReference type="EMBL" id="KAK0051223.1"/>
    </source>
</evidence>
<evidence type="ECO:0000256" key="5">
    <source>
        <dbReference type="ARBA" id="ARBA00023136"/>
    </source>
</evidence>
<feature type="transmembrane region" description="Helical" evidence="7">
    <location>
        <begin position="322"/>
        <end position="344"/>
    </location>
</feature>
<feature type="region of interest" description="Disordered" evidence="6">
    <location>
        <begin position="1"/>
        <end position="30"/>
    </location>
</feature>
<keyword evidence="3 7" id="KW-0812">Transmembrane</keyword>
<reference evidence="8" key="2">
    <citation type="submission" date="2023-04" db="EMBL/GenBank/DDBJ databases">
        <authorList>
            <person name="Bu L."/>
            <person name="Lu L."/>
            <person name="Laidemitt M.R."/>
            <person name="Zhang S.M."/>
            <person name="Mutuku M."/>
            <person name="Mkoji G."/>
            <person name="Steinauer M."/>
            <person name="Loker E.S."/>
        </authorList>
    </citation>
    <scope>NUCLEOTIDE SEQUENCE</scope>
    <source>
        <strain evidence="8">KasaAsao</strain>
        <tissue evidence="8">Whole Snail</tissue>
    </source>
</reference>
<evidence type="ECO:0000256" key="2">
    <source>
        <dbReference type="ARBA" id="ARBA00009457"/>
    </source>
</evidence>
<feature type="transmembrane region" description="Helical" evidence="7">
    <location>
        <begin position="46"/>
        <end position="66"/>
    </location>
</feature>
<protein>
    <submittedName>
        <fullName evidence="8">Cell cycle control protein 50A-like isoform X5</fullName>
    </submittedName>
</protein>
<dbReference type="Pfam" id="PF03381">
    <property type="entry name" value="CDC50"/>
    <property type="match status" value="1"/>
</dbReference>
<dbReference type="GO" id="GO:0005886">
    <property type="term" value="C:plasma membrane"/>
    <property type="evidence" value="ECO:0007669"/>
    <property type="project" value="TreeGrafter"/>
</dbReference>
<evidence type="ECO:0000313" key="9">
    <source>
        <dbReference type="Proteomes" id="UP001233172"/>
    </source>
</evidence>
<dbReference type="PANTHER" id="PTHR10926:SF0">
    <property type="entry name" value="CDC50, ISOFORM A"/>
    <property type="match status" value="1"/>
</dbReference>
<proteinExistence type="inferred from homology"/>
<dbReference type="Proteomes" id="UP001233172">
    <property type="component" value="Unassembled WGS sequence"/>
</dbReference>
<comment type="subcellular location">
    <subcellularLocation>
        <location evidence="1">Membrane</location>
        <topology evidence="1">Multi-pass membrane protein</topology>
    </subcellularLocation>
</comment>
<evidence type="ECO:0000256" key="7">
    <source>
        <dbReference type="SAM" id="Phobius"/>
    </source>
</evidence>
<dbReference type="PANTHER" id="PTHR10926">
    <property type="entry name" value="CELL CYCLE CONTROL PROTEIN 50"/>
    <property type="match status" value="1"/>
</dbReference>
<evidence type="ECO:0000256" key="4">
    <source>
        <dbReference type="ARBA" id="ARBA00022989"/>
    </source>
</evidence>
<dbReference type="InterPro" id="IPR005045">
    <property type="entry name" value="CDC50/LEM3_fam"/>
</dbReference>
<dbReference type="GO" id="GO:0005783">
    <property type="term" value="C:endoplasmic reticulum"/>
    <property type="evidence" value="ECO:0007669"/>
    <property type="project" value="TreeGrafter"/>
</dbReference>
<gene>
    <name evidence="8" type="ORF">Bpfe_019341</name>
</gene>
<keyword evidence="4 7" id="KW-1133">Transmembrane helix</keyword>
<evidence type="ECO:0000256" key="3">
    <source>
        <dbReference type="ARBA" id="ARBA00022692"/>
    </source>
</evidence>
<comment type="similarity">
    <text evidence="2">Belongs to the CDC50/LEM3 family.</text>
</comment>
<name>A0AAD8BAX7_BIOPF</name>
<keyword evidence="5 7" id="KW-0472">Membrane</keyword>
<dbReference type="GO" id="GO:0005794">
    <property type="term" value="C:Golgi apparatus"/>
    <property type="evidence" value="ECO:0007669"/>
    <property type="project" value="TreeGrafter"/>
</dbReference>
<evidence type="ECO:0000256" key="6">
    <source>
        <dbReference type="SAM" id="MobiDB-lite"/>
    </source>
</evidence>
<evidence type="ECO:0000256" key="1">
    <source>
        <dbReference type="ARBA" id="ARBA00004141"/>
    </source>
</evidence>